<organism evidence="4 5">
    <name type="scientific">Anaerofustis stercorihominis</name>
    <dbReference type="NCBI Taxonomy" id="214853"/>
    <lineage>
        <taxon>Bacteria</taxon>
        <taxon>Bacillati</taxon>
        <taxon>Bacillota</taxon>
        <taxon>Clostridia</taxon>
        <taxon>Eubacteriales</taxon>
        <taxon>Eubacteriaceae</taxon>
        <taxon>Anaerofustis</taxon>
    </lineage>
</organism>
<name>A0A3E3DYG3_9FIRM</name>
<dbReference type="CDD" id="cd02440">
    <property type="entry name" value="AdoMet_MTases"/>
    <property type="match status" value="1"/>
</dbReference>
<keyword evidence="1 4" id="KW-0489">Methyltransferase</keyword>
<evidence type="ECO:0000313" key="5">
    <source>
        <dbReference type="Proteomes" id="UP000261212"/>
    </source>
</evidence>
<accession>A0A3E3DYG3</accession>
<dbReference type="GO" id="GO:0008168">
    <property type="term" value="F:methyltransferase activity"/>
    <property type="evidence" value="ECO:0007669"/>
    <property type="project" value="UniProtKB-KW"/>
</dbReference>
<dbReference type="GO" id="GO:0032259">
    <property type="term" value="P:methylation"/>
    <property type="evidence" value="ECO:0007669"/>
    <property type="project" value="UniProtKB-KW"/>
</dbReference>
<protein>
    <submittedName>
        <fullName evidence="4">Class I SAM-dependent methyltransferase</fullName>
    </submittedName>
</protein>
<dbReference type="PANTHER" id="PTHR43861">
    <property type="entry name" value="TRANS-ACONITATE 2-METHYLTRANSFERASE-RELATED"/>
    <property type="match status" value="1"/>
</dbReference>
<gene>
    <name evidence="4" type="ORF">DW687_06045</name>
</gene>
<dbReference type="SUPFAM" id="SSF53335">
    <property type="entry name" value="S-adenosyl-L-methionine-dependent methyltransferases"/>
    <property type="match status" value="1"/>
</dbReference>
<keyword evidence="2 4" id="KW-0808">Transferase</keyword>
<feature type="domain" description="Methyltransferase" evidence="3">
    <location>
        <begin position="41"/>
        <end position="135"/>
    </location>
</feature>
<dbReference type="AlphaFoldDB" id="A0A3E3DYG3"/>
<dbReference type="Pfam" id="PF13649">
    <property type="entry name" value="Methyltransf_25"/>
    <property type="match status" value="1"/>
</dbReference>
<comment type="caution">
    <text evidence="4">The sequence shown here is derived from an EMBL/GenBank/DDBJ whole genome shotgun (WGS) entry which is preliminary data.</text>
</comment>
<dbReference type="InterPro" id="IPR041698">
    <property type="entry name" value="Methyltransf_25"/>
</dbReference>
<dbReference type="PANTHER" id="PTHR43861:SF1">
    <property type="entry name" value="TRANS-ACONITATE 2-METHYLTRANSFERASE"/>
    <property type="match status" value="1"/>
</dbReference>
<reference evidence="4 5" key="1">
    <citation type="submission" date="2018-08" db="EMBL/GenBank/DDBJ databases">
        <title>A genome reference for cultivated species of the human gut microbiota.</title>
        <authorList>
            <person name="Zou Y."/>
            <person name="Xue W."/>
            <person name="Luo G."/>
        </authorList>
    </citation>
    <scope>NUCLEOTIDE SEQUENCE [LARGE SCALE GENOMIC DNA]</scope>
    <source>
        <strain evidence="4 5">AM25-6</strain>
    </source>
</reference>
<proteinExistence type="predicted"/>
<evidence type="ECO:0000256" key="1">
    <source>
        <dbReference type="ARBA" id="ARBA00022603"/>
    </source>
</evidence>
<dbReference type="Gene3D" id="2.20.25.110">
    <property type="entry name" value="S-adenosyl-L-methionine-dependent methyltransferases"/>
    <property type="match status" value="1"/>
</dbReference>
<sequence length="238" mass="28274">MNNNYDKFSEYYDIYTSFVDYELWSKYIYSLANKDLNNKNILDLGCGSGEMLLCIDDMTNANLYGVDISEEMLSIADQNAFFENKHLNLIKCDMSKFTCDIKFDLIYCACDSMNYLLNEDDFTDTLNNAYEMLNENSIFTFDIINKDYIETNDDFTYENIDFIIKRKKEENYLYTNIKVYEDKKEAENISHIQRLYSVEKIIDIYDKTKFDDISFHDFLTTKGIKKTSDKIQIILKKY</sequence>
<evidence type="ECO:0000313" key="4">
    <source>
        <dbReference type="EMBL" id="RGD74324.1"/>
    </source>
</evidence>
<dbReference type="Gene3D" id="3.40.50.150">
    <property type="entry name" value="Vaccinia Virus protein VP39"/>
    <property type="match status" value="1"/>
</dbReference>
<evidence type="ECO:0000256" key="2">
    <source>
        <dbReference type="ARBA" id="ARBA00022679"/>
    </source>
</evidence>
<dbReference type="EMBL" id="QUSM01000003">
    <property type="protein sequence ID" value="RGD74324.1"/>
    <property type="molecule type" value="Genomic_DNA"/>
</dbReference>
<dbReference type="InterPro" id="IPR029063">
    <property type="entry name" value="SAM-dependent_MTases_sf"/>
</dbReference>
<dbReference type="Proteomes" id="UP000261212">
    <property type="component" value="Unassembled WGS sequence"/>
</dbReference>
<dbReference type="RefSeq" id="WP_117532080.1">
    <property type="nucleotide sequence ID" value="NZ_QUSM01000003.1"/>
</dbReference>
<evidence type="ECO:0000259" key="3">
    <source>
        <dbReference type="Pfam" id="PF13649"/>
    </source>
</evidence>